<proteinExistence type="predicted"/>
<gene>
    <name evidence="1" type="ORF">XENOCAPTIV_020569</name>
</gene>
<evidence type="ECO:0000313" key="1">
    <source>
        <dbReference type="EMBL" id="MEQ2204896.1"/>
    </source>
</evidence>
<protein>
    <submittedName>
        <fullName evidence="1">Uncharacterized protein</fullName>
    </submittedName>
</protein>
<reference evidence="1 2" key="1">
    <citation type="submission" date="2021-06" db="EMBL/GenBank/DDBJ databases">
        <authorList>
            <person name="Palmer J.M."/>
        </authorList>
    </citation>
    <scope>NUCLEOTIDE SEQUENCE [LARGE SCALE GENOMIC DNA]</scope>
    <source>
        <strain evidence="1 2">XC_2019</strain>
        <tissue evidence="1">Muscle</tissue>
    </source>
</reference>
<feature type="non-terminal residue" evidence="1">
    <location>
        <position position="1"/>
    </location>
</feature>
<accession>A0ABV0RA20</accession>
<comment type="caution">
    <text evidence="1">The sequence shown here is derived from an EMBL/GenBank/DDBJ whole genome shotgun (WGS) entry which is preliminary data.</text>
</comment>
<feature type="non-terminal residue" evidence="1">
    <location>
        <position position="94"/>
    </location>
</feature>
<keyword evidence="2" id="KW-1185">Reference proteome</keyword>
<sequence>EWPVFILPSRLISPPSSPLCFPVASLWALRCSVKAAWGFGGSAARWRPGSCWGGRATHSGLPSGFQTQEFSAEAANPLKTTNQEQFVSAALRMR</sequence>
<organism evidence="1 2">
    <name type="scientific">Xenoophorus captivus</name>
    <dbReference type="NCBI Taxonomy" id="1517983"/>
    <lineage>
        <taxon>Eukaryota</taxon>
        <taxon>Metazoa</taxon>
        <taxon>Chordata</taxon>
        <taxon>Craniata</taxon>
        <taxon>Vertebrata</taxon>
        <taxon>Euteleostomi</taxon>
        <taxon>Actinopterygii</taxon>
        <taxon>Neopterygii</taxon>
        <taxon>Teleostei</taxon>
        <taxon>Neoteleostei</taxon>
        <taxon>Acanthomorphata</taxon>
        <taxon>Ovalentaria</taxon>
        <taxon>Atherinomorphae</taxon>
        <taxon>Cyprinodontiformes</taxon>
        <taxon>Goodeidae</taxon>
        <taxon>Xenoophorus</taxon>
    </lineage>
</organism>
<name>A0ABV0RA20_9TELE</name>
<dbReference type="Proteomes" id="UP001434883">
    <property type="component" value="Unassembled WGS sequence"/>
</dbReference>
<dbReference type="EMBL" id="JAHRIN010038053">
    <property type="protein sequence ID" value="MEQ2204896.1"/>
    <property type="molecule type" value="Genomic_DNA"/>
</dbReference>
<evidence type="ECO:0000313" key="2">
    <source>
        <dbReference type="Proteomes" id="UP001434883"/>
    </source>
</evidence>